<name>A0A450YXS4_9GAMM</name>
<accession>A0A450YXS4</accession>
<dbReference type="AlphaFoldDB" id="A0A450YXS4"/>
<dbReference type="EMBL" id="CAADFU010000072">
    <property type="protein sequence ID" value="VFK46391.1"/>
    <property type="molecule type" value="Genomic_DNA"/>
</dbReference>
<evidence type="ECO:0000313" key="1">
    <source>
        <dbReference type="EMBL" id="VFK40755.1"/>
    </source>
</evidence>
<evidence type="ECO:0000313" key="2">
    <source>
        <dbReference type="EMBL" id="VFK46391.1"/>
    </source>
</evidence>
<protein>
    <submittedName>
        <fullName evidence="2">ParE toxin of type II toxin-antitoxin system, parDE</fullName>
    </submittedName>
</protein>
<organism evidence="2">
    <name type="scientific">Candidatus Kentrum sp. SD</name>
    <dbReference type="NCBI Taxonomy" id="2126332"/>
    <lineage>
        <taxon>Bacteria</taxon>
        <taxon>Pseudomonadati</taxon>
        <taxon>Pseudomonadota</taxon>
        <taxon>Gammaproteobacteria</taxon>
        <taxon>Candidatus Kentrum</taxon>
    </lineage>
</organism>
<proteinExistence type="predicted"/>
<reference evidence="2" key="1">
    <citation type="submission" date="2019-02" db="EMBL/GenBank/DDBJ databases">
        <authorList>
            <person name="Gruber-Vodicka R. H."/>
            <person name="Seah K. B. B."/>
        </authorList>
    </citation>
    <scope>NUCLEOTIDE SEQUENCE</scope>
    <source>
        <strain evidence="2">BECK_S1320</strain>
        <strain evidence="1">BECK_S1321</strain>
    </source>
</reference>
<dbReference type="EMBL" id="CAADFR010000070">
    <property type="protein sequence ID" value="VFK40755.1"/>
    <property type="molecule type" value="Genomic_DNA"/>
</dbReference>
<sequence length="62" mass="7067">MSGYRLVITEEAASDITNARRWYQEQAGLGAAFIEQVEEQLEFIERHPQARPDIARGISYIA</sequence>
<gene>
    <name evidence="2" type="ORF">BECKSD772E_GA0070983_107211</name>
    <name evidence="1" type="ORF">BECKSD772F_GA0070984_107011</name>
</gene>